<dbReference type="EMBL" id="JAUSUK010000002">
    <property type="protein sequence ID" value="MDQ0326210.1"/>
    <property type="molecule type" value="Genomic_DNA"/>
</dbReference>
<accession>A0ABU0C990</accession>
<comment type="caution">
    <text evidence="2">The sequence shown here is derived from an EMBL/GenBank/DDBJ whole genome shotgun (WGS) entry which is preliminary data.</text>
</comment>
<dbReference type="InterPro" id="IPR014710">
    <property type="entry name" value="RmlC-like_jellyroll"/>
</dbReference>
<dbReference type="InterPro" id="IPR011051">
    <property type="entry name" value="RmlC_Cupin_sf"/>
</dbReference>
<gene>
    <name evidence="2" type="ORF">J2R99_002079</name>
</gene>
<feature type="domain" description="Cupin type-2" evidence="1">
    <location>
        <begin position="37"/>
        <end position="108"/>
    </location>
</feature>
<protein>
    <submittedName>
        <fullName evidence="2">Quercetin dioxygenase-like cupin family protein</fullName>
    </submittedName>
</protein>
<sequence>MSNTAEPGASARPKTSTRIVACTSLPDVEGKSITTAFVHFPPNAFTPEHQHPGSVTAYVLDGTIRSRLAGESTGTYAAGETWFEPPGAIHLFAENASSTKTADLLAIFIADDNCGPLTIFR</sequence>
<dbReference type="InterPro" id="IPR013096">
    <property type="entry name" value="Cupin_2"/>
</dbReference>
<evidence type="ECO:0000313" key="3">
    <source>
        <dbReference type="Proteomes" id="UP001230253"/>
    </source>
</evidence>
<dbReference type="PANTHER" id="PTHR38599:SF1">
    <property type="entry name" value="CUPIN DOMAIN PROTEIN (AFU_ORTHOLOGUE AFUA_3G13620)"/>
    <property type="match status" value="1"/>
</dbReference>
<keyword evidence="3" id="KW-1185">Reference proteome</keyword>
<dbReference type="PANTHER" id="PTHR38599">
    <property type="entry name" value="CUPIN DOMAIN PROTEIN (AFU_ORTHOLOGUE AFUA_3G13620)"/>
    <property type="match status" value="1"/>
</dbReference>
<dbReference type="Proteomes" id="UP001230253">
    <property type="component" value="Unassembled WGS sequence"/>
</dbReference>
<name>A0ABU0C990_9BRAD</name>
<dbReference type="CDD" id="cd02234">
    <property type="entry name" value="cupin_BLR7677-like"/>
    <property type="match status" value="1"/>
</dbReference>
<dbReference type="RefSeq" id="WP_307154413.1">
    <property type="nucleotide sequence ID" value="NZ_JAUSUK010000002.1"/>
</dbReference>
<evidence type="ECO:0000259" key="1">
    <source>
        <dbReference type="Pfam" id="PF07883"/>
    </source>
</evidence>
<dbReference type="Pfam" id="PF07883">
    <property type="entry name" value="Cupin_2"/>
    <property type="match status" value="1"/>
</dbReference>
<dbReference type="SUPFAM" id="SSF51182">
    <property type="entry name" value="RmlC-like cupins"/>
    <property type="match status" value="1"/>
</dbReference>
<dbReference type="Gene3D" id="2.60.120.10">
    <property type="entry name" value="Jelly Rolls"/>
    <property type="match status" value="1"/>
</dbReference>
<proteinExistence type="predicted"/>
<reference evidence="2 3" key="1">
    <citation type="submission" date="2023-07" db="EMBL/GenBank/DDBJ databases">
        <title>Genomic Encyclopedia of Type Strains, Phase IV (KMG-IV): sequencing the most valuable type-strain genomes for metagenomic binning, comparative biology and taxonomic classification.</title>
        <authorList>
            <person name="Goeker M."/>
        </authorList>
    </citation>
    <scope>NUCLEOTIDE SEQUENCE [LARGE SCALE GENOMIC DNA]</scope>
    <source>
        <strain evidence="2 3">DSM 11549</strain>
    </source>
</reference>
<organism evidence="2 3">
    <name type="scientific">Rhodopseudomonas julia</name>
    <dbReference type="NCBI Taxonomy" id="200617"/>
    <lineage>
        <taxon>Bacteria</taxon>
        <taxon>Pseudomonadati</taxon>
        <taxon>Pseudomonadota</taxon>
        <taxon>Alphaproteobacteria</taxon>
        <taxon>Hyphomicrobiales</taxon>
        <taxon>Nitrobacteraceae</taxon>
        <taxon>Rhodopseudomonas</taxon>
    </lineage>
</organism>
<evidence type="ECO:0000313" key="2">
    <source>
        <dbReference type="EMBL" id="MDQ0326210.1"/>
    </source>
</evidence>